<feature type="domain" description="MnmC-like methyltransferase" evidence="1">
    <location>
        <begin position="110"/>
        <end position="227"/>
    </location>
</feature>
<dbReference type="KEGG" id="csg:Cylst_0185"/>
<evidence type="ECO:0000313" key="3">
    <source>
        <dbReference type="Proteomes" id="UP000010475"/>
    </source>
</evidence>
<dbReference type="InterPro" id="IPR008471">
    <property type="entry name" value="MnmC-like_methylTransf"/>
</dbReference>
<dbReference type="PANTHER" id="PTHR39963:SF1">
    <property type="entry name" value="MNMC-LIKE METHYLTRANSFERASE DOMAIN-CONTAINING PROTEIN"/>
    <property type="match status" value="1"/>
</dbReference>
<dbReference type="eggNOG" id="COG4121">
    <property type="taxonomic scope" value="Bacteria"/>
</dbReference>
<name>K9WS21_9NOST</name>
<evidence type="ECO:0000259" key="1">
    <source>
        <dbReference type="Pfam" id="PF05430"/>
    </source>
</evidence>
<dbReference type="Proteomes" id="UP000010475">
    <property type="component" value="Chromosome"/>
</dbReference>
<dbReference type="InterPro" id="IPR029063">
    <property type="entry name" value="SAM-dependent_MTases_sf"/>
</dbReference>
<dbReference type="Pfam" id="PF05430">
    <property type="entry name" value="Methyltransf_30"/>
    <property type="match status" value="1"/>
</dbReference>
<dbReference type="RefSeq" id="WP_015205820.1">
    <property type="nucleotide sequence ID" value="NC_019757.1"/>
</dbReference>
<reference evidence="2 3" key="1">
    <citation type="submission" date="2012-06" db="EMBL/GenBank/DDBJ databases">
        <title>Finished chromosome of genome of Cylindrospermum stagnale PCC 7417.</title>
        <authorList>
            <consortium name="US DOE Joint Genome Institute"/>
            <person name="Gugger M."/>
            <person name="Coursin T."/>
            <person name="Rippka R."/>
            <person name="Tandeau De Marsac N."/>
            <person name="Huntemann M."/>
            <person name="Wei C.-L."/>
            <person name="Han J."/>
            <person name="Detter J.C."/>
            <person name="Han C."/>
            <person name="Tapia R."/>
            <person name="Chen A."/>
            <person name="Kyrpides N."/>
            <person name="Mavromatis K."/>
            <person name="Markowitz V."/>
            <person name="Szeto E."/>
            <person name="Ivanova N."/>
            <person name="Pagani I."/>
            <person name="Pati A."/>
            <person name="Goodwin L."/>
            <person name="Nordberg H.P."/>
            <person name="Cantor M.N."/>
            <person name="Hua S.X."/>
            <person name="Woyke T."/>
            <person name="Kerfeld C.A."/>
        </authorList>
    </citation>
    <scope>NUCLEOTIDE SEQUENCE [LARGE SCALE GENOMIC DNA]</scope>
    <source>
        <strain evidence="2 3">PCC 7417</strain>
    </source>
</reference>
<organism evidence="2 3">
    <name type="scientific">Cylindrospermum stagnale PCC 7417</name>
    <dbReference type="NCBI Taxonomy" id="56107"/>
    <lineage>
        <taxon>Bacteria</taxon>
        <taxon>Bacillati</taxon>
        <taxon>Cyanobacteriota</taxon>
        <taxon>Cyanophyceae</taxon>
        <taxon>Nostocales</taxon>
        <taxon>Nostocaceae</taxon>
        <taxon>Cylindrospermum</taxon>
    </lineage>
</organism>
<dbReference type="PANTHER" id="PTHR39963">
    <property type="entry name" value="SLL0983 PROTEIN"/>
    <property type="match status" value="1"/>
</dbReference>
<evidence type="ECO:0000313" key="2">
    <source>
        <dbReference type="EMBL" id="AFZ22561.1"/>
    </source>
</evidence>
<sequence length="320" mass="35889">MSDLDNFVPQPTYDGSFTFFSEEFDEAFHSHYGARQESYLKFALPTKLTTAADNGVVRLLDICYGLGYNTAAALQVIWEANPNCYVEVIGLELNPAVPKAAINQHIFHDWDYEYQEILTQLAFKHQVQTDRLKAKLLIGDARESIQPVHQSGFQADAIFLDPFSPPKCPQLWTVEFIRQVALCLHQDGLLATYSCAATVRAALLAAGLVISSTTPIGRRTPGTIAAHSKDGEVGGWGDEEKDITPIPPLSQAEQEHLQTRAAIPYRDPELRDSAEVIIMRRQQEQQASVLEPSSRWQKRWAKKLKQSRSSELFNILVCDD</sequence>
<dbReference type="GO" id="GO:0016645">
    <property type="term" value="F:oxidoreductase activity, acting on the CH-NH group of donors"/>
    <property type="evidence" value="ECO:0007669"/>
    <property type="project" value="InterPro"/>
</dbReference>
<protein>
    <recommendedName>
        <fullName evidence="1">MnmC-like methyltransferase domain-containing protein</fullName>
    </recommendedName>
</protein>
<proteinExistence type="predicted"/>
<dbReference type="EMBL" id="CP003642">
    <property type="protein sequence ID" value="AFZ22561.1"/>
    <property type="molecule type" value="Genomic_DNA"/>
</dbReference>
<dbReference type="OrthoDB" id="9786494at2"/>
<dbReference type="SUPFAM" id="SSF53335">
    <property type="entry name" value="S-adenosyl-L-methionine-dependent methyltransferases"/>
    <property type="match status" value="1"/>
</dbReference>
<dbReference type="STRING" id="56107.Cylst_0185"/>
<dbReference type="AlphaFoldDB" id="K9WS21"/>
<dbReference type="HOGENOM" id="CLU_061971_0_1_3"/>
<dbReference type="PATRIC" id="fig|56107.3.peg.211"/>
<keyword evidence="3" id="KW-1185">Reference proteome</keyword>
<dbReference type="Gene3D" id="3.40.50.150">
    <property type="entry name" value="Vaccinia Virus protein VP39"/>
    <property type="match status" value="1"/>
</dbReference>
<gene>
    <name evidence="2" type="ORF">Cylst_0185</name>
</gene>
<accession>K9WS21</accession>